<dbReference type="Gene3D" id="3.30.565.10">
    <property type="entry name" value="Histidine kinase-like ATPase, C-terminal domain"/>
    <property type="match status" value="1"/>
</dbReference>
<feature type="transmembrane region" description="Helical" evidence="1">
    <location>
        <begin position="6"/>
        <end position="23"/>
    </location>
</feature>
<dbReference type="PANTHER" id="PTHR40448:SF1">
    <property type="entry name" value="TWO-COMPONENT SENSOR HISTIDINE KINASE"/>
    <property type="match status" value="1"/>
</dbReference>
<evidence type="ECO:0000313" key="3">
    <source>
        <dbReference type="EMBL" id="RHA81489.1"/>
    </source>
</evidence>
<dbReference type="PANTHER" id="PTHR40448">
    <property type="entry name" value="TWO-COMPONENT SENSOR HISTIDINE KINASE"/>
    <property type="match status" value="1"/>
</dbReference>
<evidence type="ECO:0000256" key="1">
    <source>
        <dbReference type="SAM" id="Phobius"/>
    </source>
</evidence>
<sequence length="433" mass="49516">MDYFVFVSNLLLPILQLLIIQKYMNIFLGPGNQKYAGCIGWVVYYVFLVAISTGMHFPSILLLAGNILLVFIISTITRRKSLKSRVIFTILICTMWMLVEVIVLKALEISCASESVIENAGSFISKMSMLFLSVLIGRYSKGKTHYEIPLQYFFVILLIPVSSIYIMHHIFLIAAEYEEYAVFSSVTSFLLLLVNYVIFEVYDWMGRDAGIRAQNCLYEQQLELCSRQSEEREHLYRTVRQMRHDMKNYLSGLLGMVQAGKMEEASDYIQAMLDDGISDRTEEISRSGNIVVDSLINHKYALALKDNIRFDATVFIPSALPFHNGHLSIIIGNLLENALEACKKLQQDQRYINLEVLYVKEVLQIHIKNSCLPDCQTDNTGKYLTTKKNKDWHGLGMSSIEQTVECYHGEINAENRGTEFEVTVIMYGSIQEK</sequence>
<feature type="transmembrane region" description="Helical" evidence="1">
    <location>
        <begin position="180"/>
        <end position="199"/>
    </location>
</feature>
<dbReference type="InterPro" id="IPR032834">
    <property type="entry name" value="NatK-like_C"/>
</dbReference>
<feature type="transmembrane region" description="Helical" evidence="1">
    <location>
        <begin position="86"/>
        <end position="107"/>
    </location>
</feature>
<keyword evidence="1" id="KW-0472">Membrane</keyword>
<dbReference type="GO" id="GO:0042802">
    <property type="term" value="F:identical protein binding"/>
    <property type="evidence" value="ECO:0007669"/>
    <property type="project" value="TreeGrafter"/>
</dbReference>
<feature type="transmembrane region" description="Helical" evidence="1">
    <location>
        <begin position="57"/>
        <end position="74"/>
    </location>
</feature>
<dbReference type="Proteomes" id="UP000283492">
    <property type="component" value="Unassembled WGS sequence"/>
</dbReference>
<dbReference type="Pfam" id="PF14501">
    <property type="entry name" value="HATPase_c_5"/>
    <property type="match status" value="1"/>
</dbReference>
<feature type="domain" description="Sensor histidine kinase NatK-like C-terminal" evidence="2">
    <location>
        <begin position="327"/>
        <end position="425"/>
    </location>
</feature>
<gene>
    <name evidence="3" type="ORF">DW914_19170</name>
</gene>
<comment type="caution">
    <text evidence="3">The sequence shown here is derived from an EMBL/GenBank/DDBJ whole genome shotgun (WGS) entry which is preliminary data.</text>
</comment>
<evidence type="ECO:0000313" key="4">
    <source>
        <dbReference type="Proteomes" id="UP000283492"/>
    </source>
</evidence>
<feature type="transmembrane region" description="Helical" evidence="1">
    <location>
        <begin position="152"/>
        <end position="174"/>
    </location>
</feature>
<accession>A0A413T9J8</accession>
<dbReference type="SUPFAM" id="SSF55874">
    <property type="entry name" value="ATPase domain of HSP90 chaperone/DNA topoisomerase II/histidine kinase"/>
    <property type="match status" value="1"/>
</dbReference>
<protein>
    <submittedName>
        <fullName evidence="3">GHKL domain-containing protein</fullName>
    </submittedName>
</protein>
<keyword evidence="1" id="KW-1133">Transmembrane helix</keyword>
<dbReference type="CDD" id="cd16935">
    <property type="entry name" value="HATPase_AgrC-ComD-like"/>
    <property type="match status" value="1"/>
</dbReference>
<proteinExistence type="predicted"/>
<dbReference type="InterPro" id="IPR036890">
    <property type="entry name" value="HATPase_C_sf"/>
</dbReference>
<evidence type="ECO:0000259" key="2">
    <source>
        <dbReference type="Pfam" id="PF14501"/>
    </source>
</evidence>
<keyword evidence="1" id="KW-0812">Transmembrane</keyword>
<reference evidence="3 4" key="1">
    <citation type="submission" date="2018-08" db="EMBL/GenBank/DDBJ databases">
        <title>A genome reference for cultivated species of the human gut microbiota.</title>
        <authorList>
            <person name="Zou Y."/>
            <person name="Xue W."/>
            <person name="Luo G."/>
        </authorList>
    </citation>
    <scope>NUCLEOTIDE SEQUENCE [LARGE SCALE GENOMIC DNA]</scope>
    <source>
        <strain evidence="3 4">AM42-1AC</strain>
    </source>
</reference>
<name>A0A413T9J8_9FIRM</name>
<dbReference type="Gene3D" id="1.10.287.130">
    <property type="match status" value="1"/>
</dbReference>
<organism evidence="3 4">
    <name type="scientific">Roseburia inulinivorans</name>
    <dbReference type="NCBI Taxonomy" id="360807"/>
    <lineage>
        <taxon>Bacteria</taxon>
        <taxon>Bacillati</taxon>
        <taxon>Bacillota</taxon>
        <taxon>Clostridia</taxon>
        <taxon>Lachnospirales</taxon>
        <taxon>Lachnospiraceae</taxon>
        <taxon>Roseburia</taxon>
    </lineage>
</organism>
<dbReference type="EMBL" id="QSFX01000079">
    <property type="protein sequence ID" value="RHA81489.1"/>
    <property type="molecule type" value="Genomic_DNA"/>
</dbReference>
<dbReference type="AlphaFoldDB" id="A0A413T9J8"/>